<dbReference type="GO" id="GO:0009986">
    <property type="term" value="C:cell surface"/>
    <property type="evidence" value="ECO:0007669"/>
    <property type="project" value="UniProtKB-SubCell"/>
</dbReference>
<dbReference type="EMBL" id="ALIF01000001">
    <property type="protein sequence ID" value="EJO17298.1"/>
    <property type="molecule type" value="Genomic_DNA"/>
</dbReference>
<proteinExistence type="predicted"/>
<evidence type="ECO:0000256" key="1">
    <source>
        <dbReference type="ARBA" id="ARBA00004241"/>
    </source>
</evidence>
<dbReference type="InterPro" id="IPR023346">
    <property type="entry name" value="Lysozyme-like_dom_sf"/>
</dbReference>
<dbReference type="Proteomes" id="UP000006983">
    <property type="component" value="Unassembled WGS sequence"/>
</dbReference>
<keyword evidence="5" id="KW-1185">Reference proteome</keyword>
<feature type="domain" description="CwlT-like lysozyme" evidence="3">
    <location>
        <begin position="62"/>
        <end position="226"/>
    </location>
</feature>
<accession>J7TYW8</accession>
<feature type="transmembrane region" description="Helical" evidence="2">
    <location>
        <begin position="38"/>
        <end position="55"/>
    </location>
</feature>
<evidence type="ECO:0000313" key="4">
    <source>
        <dbReference type="EMBL" id="EJO17298.1"/>
    </source>
</evidence>
<organism evidence="4 5">
    <name type="scientific">Streptococcus salivarius K12</name>
    <dbReference type="NCBI Taxonomy" id="1200793"/>
    <lineage>
        <taxon>Bacteria</taxon>
        <taxon>Bacillati</taxon>
        <taxon>Bacillota</taxon>
        <taxon>Bacilli</taxon>
        <taxon>Lactobacillales</taxon>
        <taxon>Streptococcaceae</taxon>
        <taxon>Streptococcus</taxon>
    </lineage>
</organism>
<keyword evidence="2" id="KW-0472">Membrane</keyword>
<dbReference type="InterPro" id="IPR047194">
    <property type="entry name" value="CwlT-like_lysozyme"/>
</dbReference>
<reference evidence="4 5" key="1">
    <citation type="journal article" date="2012" name="J. Bacteriol.">
        <title>Genome Sequence of the Lantibiotic Bacteriocin Producer Streptococcus salivarius Strain K12.</title>
        <authorList>
            <person name="Barretto C."/>
            <person name="Alvarez-Martin P."/>
            <person name="Foata F."/>
            <person name="Renault P."/>
            <person name="Berger B."/>
        </authorList>
    </citation>
    <scope>NUCLEOTIDE SEQUENCE [LARGE SCALE GENOMIC DNA]</scope>
    <source>
        <strain evidence="4 5">K12</strain>
    </source>
</reference>
<sequence length="236" mass="26540">MCIRMLIVLSLFKILMAPTLFSSKISRISSINNMFKWIRRLAVFVVVLIIGIQCYRIHANIQHVLTYESMVKEVLAEDDIDNTTNVDLVLAMIYTETKGKTDDVMQSSESSTGVTNSITDRKESIRQGVTVLSENLEEAAHHKVDPWTAVQAYNFGKAYIDYVADNGGVNTVELAKAYSKNVVAPSLGNTSGQTYTYYQPVAMYYGGGKLYTNGGNIYYAKEVQFNLFLMRMFSRL</sequence>
<dbReference type="PATRIC" id="fig|1200793.3.peg.1180"/>
<keyword evidence="2" id="KW-0812">Transmembrane</keyword>
<evidence type="ECO:0000259" key="3">
    <source>
        <dbReference type="Pfam" id="PF13702"/>
    </source>
</evidence>
<comment type="subcellular location">
    <subcellularLocation>
        <location evidence="1">Cell surface</location>
    </subcellularLocation>
</comment>
<evidence type="ECO:0000256" key="2">
    <source>
        <dbReference type="SAM" id="Phobius"/>
    </source>
</evidence>
<name>J7TYW8_STRSL</name>
<dbReference type="CDD" id="cd16891">
    <property type="entry name" value="CwlT-like"/>
    <property type="match status" value="1"/>
</dbReference>
<dbReference type="SUPFAM" id="SSF53955">
    <property type="entry name" value="Lysozyme-like"/>
    <property type="match status" value="1"/>
</dbReference>
<dbReference type="AlphaFoldDB" id="J7TYW8"/>
<dbReference type="Pfam" id="PF13702">
    <property type="entry name" value="Lysozyme_like"/>
    <property type="match status" value="1"/>
</dbReference>
<dbReference type="Gene3D" id="1.10.530.10">
    <property type="match status" value="1"/>
</dbReference>
<gene>
    <name evidence="4" type="ORF">RSSL_01222</name>
</gene>
<protein>
    <submittedName>
        <fullName evidence="4">Antigen</fullName>
    </submittedName>
</protein>
<keyword evidence="2" id="KW-1133">Transmembrane helix</keyword>
<comment type="caution">
    <text evidence="4">The sequence shown here is derived from an EMBL/GenBank/DDBJ whole genome shotgun (WGS) entry which is preliminary data.</text>
</comment>
<evidence type="ECO:0000313" key="5">
    <source>
        <dbReference type="Proteomes" id="UP000006983"/>
    </source>
</evidence>